<reference evidence="2 3" key="1">
    <citation type="submission" date="2019-02" db="EMBL/GenBank/DDBJ databases">
        <title>Marinobacter halodurans sp. nov., a marine bacterium isolated from sea tidal flat.</title>
        <authorList>
            <person name="Yoo Y."/>
            <person name="Lee D.W."/>
            <person name="Kim B.S."/>
            <person name="Kim J.-J."/>
        </authorList>
    </citation>
    <scope>NUCLEOTIDE SEQUENCE [LARGE SCALE GENOMIC DNA]</scope>
    <source>
        <strain evidence="2 3">YJ-S3-2</strain>
    </source>
</reference>
<evidence type="ECO:0000313" key="3">
    <source>
        <dbReference type="Proteomes" id="UP000313645"/>
    </source>
</evidence>
<dbReference type="Proteomes" id="UP000313645">
    <property type="component" value="Unassembled WGS sequence"/>
</dbReference>
<protein>
    <recommendedName>
        <fullName evidence="4">HNH endonuclease</fullName>
    </recommendedName>
</protein>
<organism evidence="2 3">
    <name type="scientific">Marinobacter halodurans</name>
    <dbReference type="NCBI Taxonomy" id="2528979"/>
    <lineage>
        <taxon>Bacteria</taxon>
        <taxon>Pseudomonadati</taxon>
        <taxon>Pseudomonadota</taxon>
        <taxon>Gammaproteobacteria</taxon>
        <taxon>Pseudomonadales</taxon>
        <taxon>Marinobacteraceae</taxon>
        <taxon>Marinobacter</taxon>
    </lineage>
</organism>
<keyword evidence="3" id="KW-1185">Reference proteome</keyword>
<evidence type="ECO:0008006" key="4">
    <source>
        <dbReference type="Google" id="ProtNLM"/>
    </source>
</evidence>
<comment type="caution">
    <text evidence="2">The sequence shown here is derived from an EMBL/GenBank/DDBJ whole genome shotgun (WGS) entry which is preliminary data.</text>
</comment>
<sequence length="288" mass="30202">MEWAVTGECTHCGPLMATESAGTPEGVAPVEPAVAATPLRKEAFAADQVEKLAQLRARMAASGASSSYLSGLDQQIDEELSSLQQMTGKPLALDHGRLVNPAIGDRERHLANGTSVTPPARPMPSSTGGSEMVDSGLGLLTRPAVEEKAWSTVSGDRSGEVNLGPYLMEQDTDGAKKVDLNLKYKDGWTNAQKAAADAKCQVLCDANTVVTQAQRSGTSASSRYKRAGNTVSPGDDVDHSVDLQLGGADSVSNMLPLNSSVNRSLGSQIHHQIKNLPAGTVVDKVNIQ</sequence>
<evidence type="ECO:0000256" key="1">
    <source>
        <dbReference type="SAM" id="MobiDB-lite"/>
    </source>
</evidence>
<evidence type="ECO:0000313" key="2">
    <source>
        <dbReference type="EMBL" id="TBW45981.1"/>
    </source>
</evidence>
<feature type="region of interest" description="Disordered" evidence="1">
    <location>
        <begin position="110"/>
        <end position="131"/>
    </location>
</feature>
<feature type="region of interest" description="Disordered" evidence="1">
    <location>
        <begin position="214"/>
        <end position="239"/>
    </location>
</feature>
<dbReference type="EMBL" id="SJDL01000093">
    <property type="protein sequence ID" value="TBW45981.1"/>
    <property type="molecule type" value="Genomic_DNA"/>
</dbReference>
<proteinExistence type="predicted"/>
<gene>
    <name evidence="2" type="ORF">EZI54_23325</name>
</gene>
<accession>A0ABY1ZDB4</accession>
<name>A0ABY1ZDB4_9GAMM</name>